<keyword evidence="4" id="KW-0032">Aminotransferase</keyword>
<comment type="similarity">
    <text evidence="2">Belongs to the class-IV pyridoxal-phosphate-dependent aminotransferase family.</text>
</comment>
<dbReference type="RefSeq" id="WP_141200636.1">
    <property type="nucleotide sequence ID" value="NZ_CP041186.1"/>
</dbReference>
<dbReference type="InterPro" id="IPR050571">
    <property type="entry name" value="Class-IV_PLP-Dep_Aminotrnsfr"/>
</dbReference>
<evidence type="ECO:0000256" key="2">
    <source>
        <dbReference type="ARBA" id="ARBA00009320"/>
    </source>
</evidence>
<organism evidence="4 5">
    <name type="scientific">Persicimonas caeni</name>
    <dbReference type="NCBI Taxonomy" id="2292766"/>
    <lineage>
        <taxon>Bacteria</taxon>
        <taxon>Deltaproteobacteria</taxon>
        <taxon>Bradymonadales</taxon>
        <taxon>Bradymonadaceae</taxon>
        <taxon>Persicimonas</taxon>
    </lineage>
</organism>
<evidence type="ECO:0000256" key="1">
    <source>
        <dbReference type="ARBA" id="ARBA00001933"/>
    </source>
</evidence>
<dbReference type="GO" id="GO:0008652">
    <property type="term" value="P:amino acid biosynthetic process"/>
    <property type="evidence" value="ECO:0007669"/>
    <property type="project" value="UniProtKB-ARBA"/>
</dbReference>
<dbReference type="GO" id="GO:0005829">
    <property type="term" value="C:cytosol"/>
    <property type="evidence" value="ECO:0007669"/>
    <property type="project" value="TreeGrafter"/>
</dbReference>
<dbReference type="Gene3D" id="3.30.470.10">
    <property type="match status" value="1"/>
</dbReference>
<protein>
    <submittedName>
        <fullName evidence="4">D-amino acid aminotransferase</fullName>
    </submittedName>
</protein>
<dbReference type="Gene3D" id="3.20.10.10">
    <property type="entry name" value="D-amino Acid Aminotransferase, subunit A, domain 2"/>
    <property type="match status" value="1"/>
</dbReference>
<dbReference type="OrthoDB" id="9805628at2"/>
<proteinExistence type="inferred from homology"/>
<name>A0A4Y6Q0Z1_PERCE</name>
<evidence type="ECO:0000256" key="3">
    <source>
        <dbReference type="ARBA" id="ARBA00022898"/>
    </source>
</evidence>
<accession>A0A5B8YFQ7</accession>
<dbReference type="InterPro" id="IPR043132">
    <property type="entry name" value="BCAT-like_C"/>
</dbReference>
<dbReference type="InterPro" id="IPR001544">
    <property type="entry name" value="Aminotrans_IV"/>
</dbReference>
<accession>A0A4Y6Q0Z1</accession>
<dbReference type="SUPFAM" id="SSF56752">
    <property type="entry name" value="D-aminoacid aminotransferase-like PLP-dependent enzymes"/>
    <property type="match status" value="1"/>
</dbReference>
<dbReference type="GO" id="GO:0046394">
    <property type="term" value="P:carboxylic acid biosynthetic process"/>
    <property type="evidence" value="ECO:0007669"/>
    <property type="project" value="UniProtKB-ARBA"/>
</dbReference>
<evidence type="ECO:0000313" key="4">
    <source>
        <dbReference type="EMBL" id="QDG54192.1"/>
    </source>
</evidence>
<dbReference type="PANTHER" id="PTHR42743:SF10">
    <property type="entry name" value="D-ALANINE AMINOTRANSFERASE"/>
    <property type="match status" value="1"/>
</dbReference>
<dbReference type="FunFam" id="3.20.10.10:FF:000002">
    <property type="entry name" value="D-alanine aminotransferase"/>
    <property type="match status" value="1"/>
</dbReference>
<keyword evidence="4" id="KW-0808">Transferase</keyword>
<dbReference type="GO" id="GO:0008483">
    <property type="term" value="F:transaminase activity"/>
    <property type="evidence" value="ECO:0007669"/>
    <property type="project" value="UniProtKB-KW"/>
</dbReference>
<dbReference type="InterPro" id="IPR036038">
    <property type="entry name" value="Aminotransferase-like"/>
</dbReference>
<sequence>MPELAYLNEMIVPVDEAKVPVRDRGFIFGDGVYDVARVYDVRPHRLGAHIERLRRCARQIELCDIPSEADLERIVDELLDASGLSDAMLYMQLTRGAAPRKSAYPAETPATLFVSVERVRRGADKFRDTGVEAILVEDIRWDRNDIKSINLLPKVLMGQRAHKAGVYEALYHDADGHVWEGTSTNLFAIIDGALQTAPEGPRILSGTTRRDVLELAERLGYDCELRPLTEEQLRSADELFVTGTLTEVQGLVAVDGTAVGSGEVGSITREFQEAYDELVEDRLRQMS</sequence>
<dbReference type="Pfam" id="PF01063">
    <property type="entry name" value="Aminotran_4"/>
    <property type="match status" value="1"/>
</dbReference>
<dbReference type="EMBL" id="CP041186">
    <property type="protein sequence ID" value="QDG54192.1"/>
    <property type="molecule type" value="Genomic_DNA"/>
</dbReference>
<dbReference type="Proteomes" id="UP000315995">
    <property type="component" value="Chromosome"/>
</dbReference>
<dbReference type="AlphaFoldDB" id="A0A4Y6Q0Z1"/>
<keyword evidence="3" id="KW-0663">Pyridoxal phosphate</keyword>
<gene>
    <name evidence="4" type="ORF">FIV42_26650</name>
</gene>
<reference evidence="4 5" key="1">
    <citation type="submission" date="2019-06" db="EMBL/GenBank/DDBJ databases">
        <title>Persicimonas caeni gen. nov., sp. nov., a predatory bacterium isolated from solar saltern.</title>
        <authorList>
            <person name="Wang S."/>
        </authorList>
    </citation>
    <scope>NUCLEOTIDE SEQUENCE [LARGE SCALE GENOMIC DNA]</scope>
    <source>
        <strain evidence="4 5">YN101</strain>
    </source>
</reference>
<keyword evidence="5" id="KW-1185">Reference proteome</keyword>
<dbReference type="InterPro" id="IPR043131">
    <property type="entry name" value="BCAT-like_N"/>
</dbReference>
<dbReference type="PANTHER" id="PTHR42743">
    <property type="entry name" value="AMINO-ACID AMINOTRANSFERASE"/>
    <property type="match status" value="1"/>
</dbReference>
<evidence type="ECO:0000313" key="5">
    <source>
        <dbReference type="Proteomes" id="UP000315995"/>
    </source>
</evidence>
<comment type="cofactor">
    <cofactor evidence="1">
        <name>pyridoxal 5'-phosphate</name>
        <dbReference type="ChEBI" id="CHEBI:597326"/>
    </cofactor>
</comment>